<evidence type="ECO:0000256" key="9">
    <source>
        <dbReference type="ARBA" id="ARBA00023012"/>
    </source>
</evidence>
<evidence type="ECO:0000256" key="7">
    <source>
        <dbReference type="ARBA" id="ARBA00022777"/>
    </source>
</evidence>
<keyword evidence="10 11" id="KW-0472">Membrane</keyword>
<dbReference type="EC" id="2.7.13.3" evidence="3"/>
<evidence type="ECO:0000259" key="13">
    <source>
        <dbReference type="PROSITE" id="PS50885"/>
    </source>
</evidence>
<feature type="domain" description="Histidine kinase" evidence="12">
    <location>
        <begin position="249"/>
        <end position="520"/>
    </location>
</feature>
<evidence type="ECO:0000256" key="5">
    <source>
        <dbReference type="ARBA" id="ARBA00022679"/>
    </source>
</evidence>
<evidence type="ECO:0000256" key="2">
    <source>
        <dbReference type="ARBA" id="ARBA00004141"/>
    </source>
</evidence>
<dbReference type="RefSeq" id="WP_257465621.1">
    <property type="nucleotide sequence ID" value="NZ_JANJZT010000043.1"/>
</dbReference>
<dbReference type="InterPro" id="IPR036890">
    <property type="entry name" value="HATPase_C_sf"/>
</dbReference>
<dbReference type="InterPro" id="IPR003660">
    <property type="entry name" value="HAMP_dom"/>
</dbReference>
<sequence length="520" mass="58939">MEIRKKKISLAGLFGRYIFMFVTGTFFAALISGAVMFFLILIPSGPFLPANYAEQQLINTKETLQEADITEEEMIPSGSLYGVFDREGSFLYGTFDEEVQKDAWKKYKTDTIYPQGKGYYFFVEKNNGEICIIKYFVAMRYAKEKLNEILPSPETFNMILTLGVFITLTVLNGCYLSGKFGRKLKKQLACLTEATARISENDLEFAAETSEIREVDEVMASLEKMKEALKVSLKTQWDTEQLKKQQLSALTHDIKTPLTVVRGNAELLVEAELQEDDRECAEEILKNAGFIADYLDSMRQVLKGQKEQKSWQEVSVEELSGEICDFVRQLAAVRKIPLSFEVRTEKQLQKKEAKKDSGKNVNQDIFPLEGSPEEAKSILCCKEEILRAWGNLVDNAIEHTDPEKGICVTIEREILQAEIMGEEDSAGKTDFIRISDSGQDHREYLRVSVRDYGSGFSQKALLHGKEAFFSGDESRHDRTHQGLGLSIAADFMKRQGGFVEYHNVDKSQGAEASLWICMKR</sequence>
<dbReference type="InterPro" id="IPR050398">
    <property type="entry name" value="HssS/ArlS-like"/>
</dbReference>
<keyword evidence="5" id="KW-0808">Transferase</keyword>
<proteinExistence type="predicted"/>
<comment type="subcellular location">
    <subcellularLocation>
        <location evidence="2">Membrane</location>
        <topology evidence="2">Multi-pass membrane protein</topology>
    </subcellularLocation>
</comment>
<name>A0ABV2M749_9FIRM</name>
<dbReference type="SMART" id="SM00388">
    <property type="entry name" value="HisKA"/>
    <property type="match status" value="1"/>
</dbReference>
<organism evidence="14 15">
    <name type="scientific">Blautia caecimuris</name>
    <dbReference type="NCBI Taxonomy" id="1796615"/>
    <lineage>
        <taxon>Bacteria</taxon>
        <taxon>Bacillati</taxon>
        <taxon>Bacillota</taxon>
        <taxon>Clostridia</taxon>
        <taxon>Lachnospirales</taxon>
        <taxon>Lachnospiraceae</taxon>
        <taxon>Blautia</taxon>
    </lineage>
</organism>
<feature type="transmembrane region" description="Helical" evidence="11">
    <location>
        <begin position="21"/>
        <end position="42"/>
    </location>
</feature>
<dbReference type="Gene3D" id="3.30.565.10">
    <property type="entry name" value="Histidine kinase-like ATPase, C-terminal domain"/>
    <property type="match status" value="1"/>
</dbReference>
<dbReference type="SUPFAM" id="SSF47384">
    <property type="entry name" value="Homodimeric domain of signal transducing histidine kinase"/>
    <property type="match status" value="1"/>
</dbReference>
<evidence type="ECO:0000313" key="15">
    <source>
        <dbReference type="Proteomes" id="UP001549106"/>
    </source>
</evidence>
<dbReference type="CDD" id="cd00082">
    <property type="entry name" value="HisKA"/>
    <property type="match status" value="1"/>
</dbReference>
<dbReference type="PROSITE" id="PS50109">
    <property type="entry name" value="HIS_KIN"/>
    <property type="match status" value="1"/>
</dbReference>
<evidence type="ECO:0000256" key="6">
    <source>
        <dbReference type="ARBA" id="ARBA00022692"/>
    </source>
</evidence>
<keyword evidence="8 11" id="KW-1133">Transmembrane helix</keyword>
<dbReference type="PANTHER" id="PTHR45528:SF8">
    <property type="entry name" value="HISTIDINE KINASE"/>
    <property type="match status" value="1"/>
</dbReference>
<dbReference type="Gene3D" id="1.10.287.130">
    <property type="match status" value="1"/>
</dbReference>
<evidence type="ECO:0000256" key="3">
    <source>
        <dbReference type="ARBA" id="ARBA00012438"/>
    </source>
</evidence>
<dbReference type="PANTHER" id="PTHR45528">
    <property type="entry name" value="SENSOR HISTIDINE KINASE CPXA"/>
    <property type="match status" value="1"/>
</dbReference>
<dbReference type="InterPro" id="IPR036097">
    <property type="entry name" value="HisK_dim/P_sf"/>
</dbReference>
<keyword evidence="15" id="KW-1185">Reference proteome</keyword>
<keyword evidence="7 14" id="KW-0418">Kinase</keyword>
<evidence type="ECO:0000259" key="12">
    <source>
        <dbReference type="PROSITE" id="PS50109"/>
    </source>
</evidence>
<dbReference type="GO" id="GO:0016301">
    <property type="term" value="F:kinase activity"/>
    <property type="evidence" value="ECO:0007669"/>
    <property type="project" value="UniProtKB-KW"/>
</dbReference>
<dbReference type="InterPro" id="IPR003661">
    <property type="entry name" value="HisK_dim/P_dom"/>
</dbReference>
<comment type="caution">
    <text evidence="14">The sequence shown here is derived from an EMBL/GenBank/DDBJ whole genome shotgun (WGS) entry which is preliminary data.</text>
</comment>
<gene>
    <name evidence="14" type="ORF">ABID24_003551</name>
</gene>
<keyword evidence="9" id="KW-0902">Two-component regulatory system</keyword>
<evidence type="ECO:0000256" key="1">
    <source>
        <dbReference type="ARBA" id="ARBA00000085"/>
    </source>
</evidence>
<dbReference type="InterPro" id="IPR003594">
    <property type="entry name" value="HATPase_dom"/>
</dbReference>
<dbReference type="InterPro" id="IPR005467">
    <property type="entry name" value="His_kinase_dom"/>
</dbReference>
<evidence type="ECO:0000256" key="10">
    <source>
        <dbReference type="ARBA" id="ARBA00023136"/>
    </source>
</evidence>
<keyword evidence="6 11" id="KW-0812">Transmembrane</keyword>
<dbReference type="PROSITE" id="PS50885">
    <property type="entry name" value="HAMP"/>
    <property type="match status" value="1"/>
</dbReference>
<dbReference type="Proteomes" id="UP001549106">
    <property type="component" value="Unassembled WGS sequence"/>
</dbReference>
<evidence type="ECO:0000313" key="14">
    <source>
        <dbReference type="EMBL" id="MET3752281.1"/>
    </source>
</evidence>
<dbReference type="Pfam" id="PF00512">
    <property type="entry name" value="HisKA"/>
    <property type="match status" value="1"/>
</dbReference>
<dbReference type="SMART" id="SM00387">
    <property type="entry name" value="HATPase_c"/>
    <property type="match status" value="1"/>
</dbReference>
<feature type="domain" description="HAMP" evidence="13">
    <location>
        <begin position="182"/>
        <end position="234"/>
    </location>
</feature>
<comment type="catalytic activity">
    <reaction evidence="1">
        <text>ATP + protein L-histidine = ADP + protein N-phospho-L-histidine.</text>
        <dbReference type="EC" id="2.7.13.3"/>
    </reaction>
</comment>
<accession>A0ABV2M749</accession>
<dbReference type="SUPFAM" id="SSF55874">
    <property type="entry name" value="ATPase domain of HSP90 chaperone/DNA topoisomerase II/histidine kinase"/>
    <property type="match status" value="1"/>
</dbReference>
<dbReference type="EMBL" id="JBEPMJ010000044">
    <property type="protein sequence ID" value="MET3752281.1"/>
    <property type="molecule type" value="Genomic_DNA"/>
</dbReference>
<evidence type="ECO:0000256" key="11">
    <source>
        <dbReference type="SAM" id="Phobius"/>
    </source>
</evidence>
<dbReference type="Pfam" id="PF02518">
    <property type="entry name" value="HATPase_c"/>
    <property type="match status" value="1"/>
</dbReference>
<reference evidence="14 15" key="1">
    <citation type="submission" date="2024-06" db="EMBL/GenBank/DDBJ databases">
        <title>Genomic Encyclopedia of Type Strains, Phase IV (KMG-IV): sequencing the most valuable type-strain genomes for metagenomic binning, comparative biology and taxonomic classification.</title>
        <authorList>
            <person name="Goeker M."/>
        </authorList>
    </citation>
    <scope>NUCLEOTIDE SEQUENCE [LARGE SCALE GENOMIC DNA]</scope>
    <source>
        <strain evidence="14 15">DSM 29492</strain>
    </source>
</reference>
<evidence type="ECO:0000256" key="8">
    <source>
        <dbReference type="ARBA" id="ARBA00022989"/>
    </source>
</evidence>
<protein>
    <recommendedName>
        <fullName evidence="3">histidine kinase</fullName>
        <ecNumber evidence="3">2.7.13.3</ecNumber>
    </recommendedName>
</protein>
<evidence type="ECO:0000256" key="4">
    <source>
        <dbReference type="ARBA" id="ARBA00022553"/>
    </source>
</evidence>
<feature type="transmembrane region" description="Helical" evidence="11">
    <location>
        <begin position="156"/>
        <end position="176"/>
    </location>
</feature>
<keyword evidence="4" id="KW-0597">Phosphoprotein</keyword>